<reference evidence="1" key="1">
    <citation type="submission" date="2021-01" db="EMBL/GenBank/DDBJ databases">
        <authorList>
            <person name="Corre E."/>
            <person name="Pelletier E."/>
            <person name="Niang G."/>
            <person name="Scheremetjew M."/>
            <person name="Finn R."/>
            <person name="Kale V."/>
            <person name="Holt S."/>
            <person name="Cochrane G."/>
            <person name="Meng A."/>
            <person name="Brown T."/>
            <person name="Cohen L."/>
        </authorList>
    </citation>
    <scope>NUCLEOTIDE SEQUENCE</scope>
    <source>
        <strain evidence="1">NIES-2562</strain>
    </source>
</reference>
<evidence type="ECO:0000313" key="1">
    <source>
        <dbReference type="EMBL" id="CAE0258823.1"/>
    </source>
</evidence>
<gene>
    <name evidence="1" type="ORF">PBIL07802_LOCUS21089</name>
</gene>
<accession>A0A7S3GBY6</accession>
<proteinExistence type="predicted"/>
<organism evidence="1">
    <name type="scientific">Palpitomonas bilix</name>
    <dbReference type="NCBI Taxonomy" id="652834"/>
    <lineage>
        <taxon>Eukaryota</taxon>
        <taxon>Eukaryota incertae sedis</taxon>
    </lineage>
</organism>
<dbReference type="EMBL" id="HBIB01032557">
    <property type="protein sequence ID" value="CAE0258823.1"/>
    <property type="molecule type" value="Transcribed_RNA"/>
</dbReference>
<dbReference type="AlphaFoldDB" id="A0A7S3GBY6"/>
<name>A0A7S3GBY6_9EUKA</name>
<sequence length="143" mass="16302">MCSALILKRNKFSGLLSLDMVAVSRGGEDIAERKVLNHRIFSEHLSIVHSLQSTTNLLPGWNCGSNVIQNRRVFKKRALLDFMNEGNSVQIEEILSRLVRNFRSKRILWTDSVDIVSKLPCAKKEREKAVIIKSPNAMRPCRL</sequence>
<protein>
    <submittedName>
        <fullName evidence="1">Uncharacterized protein</fullName>
    </submittedName>
</protein>